<keyword evidence="3" id="KW-0479">Metal-binding</keyword>
<evidence type="ECO:0000256" key="4">
    <source>
        <dbReference type="SAM" id="MobiDB-lite"/>
    </source>
</evidence>
<dbReference type="HOGENOM" id="CLU_1409543_0_0_1"/>
<keyword evidence="3" id="KW-0801">TPQ</keyword>
<dbReference type="GO" id="GO:0009308">
    <property type="term" value="P:amine metabolic process"/>
    <property type="evidence" value="ECO:0007669"/>
    <property type="project" value="UniProtKB-UniRule"/>
</dbReference>
<organism evidence="6 7">
    <name type="scientific">Pseudallescheria apiosperma</name>
    <name type="common">Scedosporium apiospermum</name>
    <dbReference type="NCBI Taxonomy" id="563466"/>
    <lineage>
        <taxon>Eukaryota</taxon>
        <taxon>Fungi</taxon>
        <taxon>Dikarya</taxon>
        <taxon>Ascomycota</taxon>
        <taxon>Pezizomycotina</taxon>
        <taxon>Sordariomycetes</taxon>
        <taxon>Hypocreomycetidae</taxon>
        <taxon>Microascales</taxon>
        <taxon>Microascaceae</taxon>
        <taxon>Scedosporium</taxon>
    </lineage>
</organism>
<dbReference type="RefSeq" id="XP_016641919.1">
    <property type="nucleotide sequence ID" value="XM_016788485.1"/>
</dbReference>
<feature type="domain" description="Copper amine oxidase catalytic" evidence="5">
    <location>
        <begin position="9"/>
        <end position="173"/>
    </location>
</feature>
<dbReference type="VEuPathDB" id="FungiDB:SAPIO_CDS6363"/>
<dbReference type="PANTHER" id="PTHR10638:SF86">
    <property type="entry name" value="COPPER AMINE OXIDASE 1-RELATED"/>
    <property type="match status" value="1"/>
</dbReference>
<dbReference type="Proteomes" id="UP000028545">
    <property type="component" value="Unassembled WGS sequence"/>
</dbReference>
<evidence type="ECO:0000256" key="1">
    <source>
        <dbReference type="ARBA" id="ARBA00001935"/>
    </source>
</evidence>
<evidence type="ECO:0000259" key="5">
    <source>
        <dbReference type="Pfam" id="PF01179"/>
    </source>
</evidence>
<comment type="subunit">
    <text evidence="2">Homodimer.</text>
</comment>
<keyword evidence="3" id="KW-0186">Copper</keyword>
<dbReference type="GO" id="GO:0008131">
    <property type="term" value="F:primary methylamine oxidase activity"/>
    <property type="evidence" value="ECO:0007669"/>
    <property type="project" value="InterPro"/>
</dbReference>
<accession>A0A084G458</accession>
<dbReference type="Pfam" id="PF01179">
    <property type="entry name" value="Cu_amine_oxid"/>
    <property type="match status" value="1"/>
</dbReference>
<dbReference type="KEGG" id="sapo:SAPIO_CDS6363"/>
<dbReference type="PANTHER" id="PTHR10638">
    <property type="entry name" value="COPPER AMINE OXIDASE"/>
    <property type="match status" value="1"/>
</dbReference>
<sequence length="193" mass="20726">MLPGEDTFGQGTEAYPGVNAHIHQYLFCLRPDPNIDGVENTVFQVDARPAADAVGTPGNCYGNGFYADKTMLATAGTSISDSDALKSRTWDVANTNKRNSYSHKSVSYKLVSRGAPPLLPKANRLAWKRADFARPTIHVTKYHDDRTHPADRHVPQSSGVPSEGLPAWIAADPDPQKTTSPYAGGAHVAAPAT</sequence>
<dbReference type="InterPro" id="IPR000269">
    <property type="entry name" value="Cu_amine_oxidase"/>
</dbReference>
<dbReference type="EC" id="1.4.3.-" evidence="3"/>
<dbReference type="AlphaFoldDB" id="A0A084G458"/>
<dbReference type="GO" id="GO:0048038">
    <property type="term" value="F:quinone binding"/>
    <property type="evidence" value="ECO:0007669"/>
    <property type="project" value="InterPro"/>
</dbReference>
<proteinExistence type="inferred from homology"/>
<feature type="region of interest" description="Disordered" evidence="4">
    <location>
        <begin position="170"/>
        <end position="193"/>
    </location>
</feature>
<dbReference type="GO" id="GO:0005507">
    <property type="term" value="F:copper ion binding"/>
    <property type="evidence" value="ECO:0007669"/>
    <property type="project" value="InterPro"/>
</dbReference>
<comment type="cofactor">
    <cofactor evidence="3">
        <name>Cu cation</name>
        <dbReference type="ChEBI" id="CHEBI:23378"/>
    </cofactor>
    <text evidence="3">Contains 1 topaquinone per subunit.</text>
</comment>
<dbReference type="Gene3D" id="2.70.98.20">
    <property type="entry name" value="Copper amine oxidase, catalytic domain"/>
    <property type="match status" value="1"/>
</dbReference>
<comment type="PTM">
    <text evidence="3">Topaquinone (TPQ) is generated by copper-dependent autoxidation of a specific tyrosyl residue.</text>
</comment>
<evidence type="ECO:0000313" key="6">
    <source>
        <dbReference type="EMBL" id="KEZ42120.1"/>
    </source>
</evidence>
<dbReference type="OrthoDB" id="5152250at2759"/>
<reference evidence="6 7" key="1">
    <citation type="journal article" date="2014" name="Genome Announc.">
        <title>Draft genome sequence of the pathogenic fungus Scedosporium apiospermum.</title>
        <authorList>
            <person name="Vandeputte P."/>
            <person name="Ghamrawi S."/>
            <person name="Rechenmann M."/>
            <person name="Iltis A."/>
            <person name="Giraud S."/>
            <person name="Fleury M."/>
            <person name="Thornton C."/>
            <person name="Delhaes L."/>
            <person name="Meyer W."/>
            <person name="Papon N."/>
            <person name="Bouchara J.P."/>
        </authorList>
    </citation>
    <scope>NUCLEOTIDE SEQUENCE [LARGE SCALE GENOMIC DNA]</scope>
    <source>
        <strain evidence="6 7">IHEM 14462</strain>
    </source>
</reference>
<evidence type="ECO:0000256" key="2">
    <source>
        <dbReference type="ARBA" id="ARBA00011738"/>
    </source>
</evidence>
<dbReference type="InterPro" id="IPR015798">
    <property type="entry name" value="Cu_amine_oxidase_C"/>
</dbReference>
<keyword evidence="3" id="KW-0560">Oxidoreductase</keyword>
<protein>
    <recommendedName>
        <fullName evidence="3">Amine oxidase</fullName>
        <ecNumber evidence="3">1.4.3.-</ecNumber>
    </recommendedName>
</protein>
<keyword evidence="7" id="KW-1185">Reference proteome</keyword>
<evidence type="ECO:0000313" key="7">
    <source>
        <dbReference type="Proteomes" id="UP000028545"/>
    </source>
</evidence>
<comment type="caution">
    <text evidence="6">The sequence shown here is derived from an EMBL/GenBank/DDBJ whole genome shotgun (WGS) entry which is preliminary data.</text>
</comment>
<gene>
    <name evidence="6" type="ORF">SAPIO_CDS6363</name>
</gene>
<dbReference type="GeneID" id="27725435"/>
<dbReference type="InterPro" id="IPR036460">
    <property type="entry name" value="Cu_amine_oxidase_C_sf"/>
</dbReference>
<name>A0A084G458_PSEDA</name>
<evidence type="ECO:0000256" key="3">
    <source>
        <dbReference type="RuleBase" id="RU000672"/>
    </source>
</evidence>
<dbReference type="SUPFAM" id="SSF49998">
    <property type="entry name" value="Amine oxidase catalytic domain"/>
    <property type="match status" value="1"/>
</dbReference>
<dbReference type="EMBL" id="JOWA01000102">
    <property type="protein sequence ID" value="KEZ42120.1"/>
    <property type="molecule type" value="Genomic_DNA"/>
</dbReference>
<comment type="similarity">
    <text evidence="3">Belongs to the copper/topaquinone oxidase family.</text>
</comment>
<comment type="cofactor">
    <cofactor evidence="1">
        <name>Cu cation</name>
        <dbReference type="ChEBI" id="CHEBI:23378"/>
    </cofactor>
</comment>